<accession>R8BTL2</accession>
<evidence type="ECO:0000313" key="2">
    <source>
        <dbReference type="EMBL" id="EOO02644.1"/>
    </source>
</evidence>
<reference evidence="3" key="1">
    <citation type="journal article" date="2013" name="Genome Announc.">
        <title>Draft genome sequence of the ascomycete Phaeoacremonium aleophilum strain UCR-PA7, a causal agent of the esca disease complex in grapevines.</title>
        <authorList>
            <person name="Blanco-Ulate B."/>
            <person name="Rolshausen P."/>
            <person name="Cantu D."/>
        </authorList>
    </citation>
    <scope>NUCLEOTIDE SEQUENCE [LARGE SCALE GENOMIC DNA]</scope>
    <source>
        <strain evidence="3">UCR-PA7</strain>
    </source>
</reference>
<dbReference type="AlphaFoldDB" id="R8BTL2"/>
<dbReference type="KEGG" id="tmn:UCRPA7_1847"/>
<sequence length="204" mass="23680">MNLFRRTFRTESGMCGRELIDWKVHQGNLHELACAFLDKGDFGSVFWPDDQASEFYNELQYSVHHETIKDTIQQLFFRLNRQESNNIKYKGKRKLQADKDVEQGPPKVSSIATQPVKRQKVALENSKVPAPTERPAHTTGKKRVAALSFKISGPGLKIEQMLRDGEEERFEHTKAFINEKVQELYNDRFKSIPIFRIEVEPIQT</sequence>
<dbReference type="EMBL" id="KB932907">
    <property type="protein sequence ID" value="EOO02644.1"/>
    <property type="molecule type" value="Genomic_DNA"/>
</dbReference>
<protein>
    <submittedName>
        <fullName evidence="2">Uncharacterized protein</fullName>
    </submittedName>
</protein>
<gene>
    <name evidence="2" type="ORF">UCRPA7_1847</name>
</gene>
<evidence type="ECO:0000313" key="3">
    <source>
        <dbReference type="Proteomes" id="UP000014074"/>
    </source>
</evidence>
<keyword evidence="3" id="KW-1185">Reference proteome</keyword>
<dbReference type="Proteomes" id="UP000014074">
    <property type="component" value="Unassembled WGS sequence"/>
</dbReference>
<dbReference type="HOGENOM" id="CLU_1344074_0_0_1"/>
<name>R8BTL2_PHAM7</name>
<evidence type="ECO:0000256" key="1">
    <source>
        <dbReference type="SAM" id="MobiDB-lite"/>
    </source>
</evidence>
<dbReference type="RefSeq" id="XP_007912617.1">
    <property type="nucleotide sequence ID" value="XM_007914426.1"/>
</dbReference>
<organism evidence="2 3">
    <name type="scientific">Phaeoacremonium minimum (strain UCR-PA7)</name>
    <name type="common">Esca disease fungus</name>
    <name type="synonym">Togninia minima</name>
    <dbReference type="NCBI Taxonomy" id="1286976"/>
    <lineage>
        <taxon>Eukaryota</taxon>
        <taxon>Fungi</taxon>
        <taxon>Dikarya</taxon>
        <taxon>Ascomycota</taxon>
        <taxon>Pezizomycotina</taxon>
        <taxon>Sordariomycetes</taxon>
        <taxon>Sordariomycetidae</taxon>
        <taxon>Togniniales</taxon>
        <taxon>Togniniaceae</taxon>
        <taxon>Phaeoacremonium</taxon>
    </lineage>
</organism>
<dbReference type="OrthoDB" id="5085358at2759"/>
<feature type="region of interest" description="Disordered" evidence="1">
    <location>
        <begin position="91"/>
        <end position="142"/>
    </location>
</feature>
<proteinExistence type="predicted"/>
<dbReference type="GeneID" id="19322038"/>